<comment type="caution">
    <text evidence="4">The sequence shown here is derived from an EMBL/GenBank/DDBJ whole genome shotgun (WGS) entry which is preliminary data.</text>
</comment>
<dbReference type="Proteomes" id="UP000437931">
    <property type="component" value="Unassembled WGS sequence"/>
</dbReference>
<name>A0A6N7Q725_9XANT</name>
<dbReference type="InterPro" id="IPR050832">
    <property type="entry name" value="Bact_Acetyltransf"/>
</dbReference>
<reference evidence="5" key="2">
    <citation type="journal article" date="2020" name="Plant Dis.">
        <title>A Grain Rot of Rice in Iran Caused by a Xanthomonas Strain Closely Related to X. sacchari.</title>
        <authorList>
            <person name="Mirghasempour S.A."/>
            <person name="Huang S."/>
            <person name="Studholme D.J."/>
            <person name="Brady C.L."/>
        </authorList>
    </citation>
    <scope>NUCLEOTIDE SEQUENCE</scope>
    <source>
        <strain evidence="5">SAM114</strain>
    </source>
</reference>
<dbReference type="Proteomes" id="UP000439314">
    <property type="component" value="Unassembled WGS sequence"/>
</dbReference>
<sequence length="156" mass="16991">MTVGAFVIRPGELDDPAVRGLLEYHVQQMHAQSPPESVYALDVSGLRRTDVRVWSVWRDEALAAVGALRTLDDGGGELKSMRTHPAFLRQGAAAALLEHLIALARAEGLQRVSLETGSGAAFEPALALYRRRGFRNGPAFGDYVPSAFNQFLHLPL</sequence>
<evidence type="ECO:0000313" key="4">
    <source>
        <dbReference type="EMBL" id="MRH00074.1"/>
    </source>
</evidence>
<proteinExistence type="predicted"/>
<protein>
    <submittedName>
        <fullName evidence="4">GNAT family N-acetyltransferase</fullName>
    </submittedName>
</protein>
<evidence type="ECO:0000313" key="7">
    <source>
        <dbReference type="Proteomes" id="UP000439314"/>
    </source>
</evidence>
<evidence type="ECO:0000259" key="3">
    <source>
        <dbReference type="PROSITE" id="PS51186"/>
    </source>
</evidence>
<dbReference type="Gene3D" id="3.40.630.30">
    <property type="match status" value="1"/>
</dbReference>
<dbReference type="EMBL" id="WJPN01000004">
    <property type="protein sequence ID" value="MRH00074.1"/>
    <property type="molecule type" value="Genomic_DNA"/>
</dbReference>
<keyword evidence="6" id="KW-1185">Reference proteome</keyword>
<evidence type="ECO:0000313" key="5">
    <source>
        <dbReference type="EMBL" id="MRH74406.1"/>
    </source>
</evidence>
<dbReference type="AlphaFoldDB" id="A0A6N7Q725"/>
<dbReference type="PANTHER" id="PTHR43877:SF5">
    <property type="entry name" value="BLL8307 PROTEIN"/>
    <property type="match status" value="1"/>
</dbReference>
<accession>A0A6N7Q725</accession>
<dbReference type="GO" id="GO:0016747">
    <property type="term" value="F:acyltransferase activity, transferring groups other than amino-acyl groups"/>
    <property type="evidence" value="ECO:0007669"/>
    <property type="project" value="InterPro"/>
</dbReference>
<evidence type="ECO:0000313" key="6">
    <source>
        <dbReference type="Proteomes" id="UP000437931"/>
    </source>
</evidence>
<keyword evidence="1 4" id="KW-0808">Transferase</keyword>
<evidence type="ECO:0000256" key="2">
    <source>
        <dbReference type="ARBA" id="ARBA00023315"/>
    </source>
</evidence>
<dbReference type="CDD" id="cd04301">
    <property type="entry name" value="NAT_SF"/>
    <property type="match status" value="1"/>
</dbReference>
<organism evidence="4 7">
    <name type="scientific">Xanthomonas sontii</name>
    <dbReference type="NCBI Taxonomy" id="2650745"/>
    <lineage>
        <taxon>Bacteria</taxon>
        <taxon>Pseudomonadati</taxon>
        <taxon>Pseudomonadota</taxon>
        <taxon>Gammaproteobacteria</taxon>
        <taxon>Lysobacterales</taxon>
        <taxon>Lysobacteraceae</taxon>
        <taxon>Xanthomonas</taxon>
    </lineage>
</organism>
<keyword evidence="2" id="KW-0012">Acyltransferase</keyword>
<dbReference type="InterPro" id="IPR000182">
    <property type="entry name" value="GNAT_dom"/>
</dbReference>
<dbReference type="EMBL" id="WJPM01000004">
    <property type="protein sequence ID" value="MRH74406.1"/>
    <property type="molecule type" value="Genomic_DNA"/>
</dbReference>
<reference evidence="6 7" key="1">
    <citation type="submission" date="2019-11" db="EMBL/GenBank/DDBJ databases">
        <title>First report of rice panicle blight caused by Xanthomonas sp. in Iran.</title>
        <authorList>
            <person name="Mirghasempour S.A."/>
            <person name="Huang S."/>
            <person name="Brady C.L."/>
            <person name="Studholme D.J."/>
        </authorList>
    </citation>
    <scope>NUCLEOTIDE SEQUENCE [LARGE SCALE GENOMIC DNA]</scope>
    <source>
        <strain evidence="4 7">ASD011</strain>
        <strain evidence="6">SAM114</strain>
    </source>
</reference>
<feature type="domain" description="N-acetyltransferase" evidence="3">
    <location>
        <begin position="6"/>
        <end position="156"/>
    </location>
</feature>
<dbReference type="Pfam" id="PF00583">
    <property type="entry name" value="Acetyltransf_1"/>
    <property type="match status" value="1"/>
</dbReference>
<gene>
    <name evidence="4" type="ORF">GIY21_07180</name>
    <name evidence="5" type="ORF">GIY22_07175</name>
</gene>
<dbReference type="PROSITE" id="PS51186">
    <property type="entry name" value="GNAT"/>
    <property type="match status" value="1"/>
</dbReference>
<dbReference type="InterPro" id="IPR016181">
    <property type="entry name" value="Acyl_CoA_acyltransferase"/>
</dbReference>
<evidence type="ECO:0000256" key="1">
    <source>
        <dbReference type="ARBA" id="ARBA00022679"/>
    </source>
</evidence>
<dbReference type="PANTHER" id="PTHR43877">
    <property type="entry name" value="AMINOALKYLPHOSPHONATE N-ACETYLTRANSFERASE-RELATED-RELATED"/>
    <property type="match status" value="1"/>
</dbReference>
<dbReference type="SUPFAM" id="SSF55729">
    <property type="entry name" value="Acyl-CoA N-acyltransferases (Nat)"/>
    <property type="match status" value="1"/>
</dbReference>